<dbReference type="GO" id="GO:0006798">
    <property type="term" value="P:polyphosphate catabolic process"/>
    <property type="evidence" value="ECO:0007669"/>
    <property type="project" value="TreeGrafter"/>
</dbReference>
<dbReference type="PANTHER" id="PTHR42850">
    <property type="entry name" value="METALLOPHOSPHOESTERASE"/>
    <property type="match status" value="1"/>
</dbReference>
<accession>A0A1C7NEX7</accession>
<evidence type="ECO:0000256" key="1">
    <source>
        <dbReference type="SAM" id="Phobius"/>
    </source>
</evidence>
<sequence length="343" mass="38307">MAFFNSKDNASSIEYVDAFPVHQKTHKQKRLWRWIGMGVAAIVIIVVVIVVAVVVTDNKKKSNTSVPYPISPYSHMTKLVTNNDLSLQEKSRIFVLGDIHGCINELNKMVDKLNFNQTTDQLILAGDLTSKGPDSIGVIRRAKELGALCVRGNHDDKVVRFKTFQLQNGQDAMKPAEARMPEGDVPDRLKFKNYHEPIALNMTQEDYDYLSSCPVILHLPFLNNTVIVHGGLDPHIQSLQDQVPYLVMNMRDIDGNNQPNIEVGTGTQWATVYNSDQANSTTDDMMVFYGHDSKRGLNIKQTTFGLDSGCVYGNQLSAINIRTKELTQINCLTYAKKGGDSDD</sequence>
<evidence type="ECO:0000313" key="3">
    <source>
        <dbReference type="EMBL" id="OBZ87665.1"/>
    </source>
</evidence>
<keyword evidence="1" id="KW-0472">Membrane</keyword>
<proteinExistence type="predicted"/>
<dbReference type="OrthoDB" id="10267127at2759"/>
<keyword evidence="4" id="KW-1185">Reference proteome</keyword>
<dbReference type="GO" id="GO:0000298">
    <property type="term" value="F:endopolyphosphatase activity"/>
    <property type="evidence" value="ECO:0007669"/>
    <property type="project" value="TreeGrafter"/>
</dbReference>
<dbReference type="GO" id="GO:0005737">
    <property type="term" value="C:cytoplasm"/>
    <property type="evidence" value="ECO:0007669"/>
    <property type="project" value="TreeGrafter"/>
</dbReference>
<dbReference type="InterPro" id="IPR029052">
    <property type="entry name" value="Metallo-depent_PP-like"/>
</dbReference>
<keyword evidence="1" id="KW-0812">Transmembrane</keyword>
<dbReference type="InterPro" id="IPR004843">
    <property type="entry name" value="Calcineurin-like_PHP"/>
</dbReference>
<dbReference type="Proteomes" id="UP000093000">
    <property type="component" value="Unassembled WGS sequence"/>
</dbReference>
<protein>
    <submittedName>
        <fullName evidence="3">Bis(5'-nucleosyl)-tetraphosphatase, symmetrical</fullName>
    </submittedName>
</protein>
<feature type="transmembrane region" description="Helical" evidence="1">
    <location>
        <begin position="34"/>
        <end position="55"/>
    </location>
</feature>
<dbReference type="InParanoid" id="A0A1C7NEX7"/>
<dbReference type="Pfam" id="PF00149">
    <property type="entry name" value="Metallophos"/>
    <property type="match status" value="1"/>
</dbReference>
<organism evidence="3 4">
    <name type="scientific">Choanephora cucurbitarum</name>
    <dbReference type="NCBI Taxonomy" id="101091"/>
    <lineage>
        <taxon>Eukaryota</taxon>
        <taxon>Fungi</taxon>
        <taxon>Fungi incertae sedis</taxon>
        <taxon>Mucoromycota</taxon>
        <taxon>Mucoromycotina</taxon>
        <taxon>Mucoromycetes</taxon>
        <taxon>Mucorales</taxon>
        <taxon>Mucorineae</taxon>
        <taxon>Choanephoraceae</taxon>
        <taxon>Choanephoroideae</taxon>
        <taxon>Choanephora</taxon>
    </lineage>
</organism>
<gene>
    <name evidence="3" type="primary">apaH_1</name>
    <name evidence="3" type="ORF">A0J61_04287</name>
</gene>
<dbReference type="STRING" id="101091.A0A1C7NEX7"/>
<feature type="domain" description="Calcineurin-like phosphoesterase" evidence="2">
    <location>
        <begin position="92"/>
        <end position="241"/>
    </location>
</feature>
<dbReference type="EMBL" id="LUGH01000206">
    <property type="protein sequence ID" value="OBZ87665.1"/>
    <property type="molecule type" value="Genomic_DNA"/>
</dbReference>
<dbReference type="SUPFAM" id="SSF56300">
    <property type="entry name" value="Metallo-dependent phosphatases"/>
    <property type="match status" value="1"/>
</dbReference>
<name>A0A1C7NEX7_9FUNG</name>
<dbReference type="Gene3D" id="3.60.21.10">
    <property type="match status" value="1"/>
</dbReference>
<dbReference type="PANTHER" id="PTHR42850:SF4">
    <property type="entry name" value="ZINC-DEPENDENT ENDOPOLYPHOSPHATASE"/>
    <property type="match status" value="1"/>
</dbReference>
<comment type="caution">
    <text evidence="3">The sequence shown here is derived from an EMBL/GenBank/DDBJ whole genome shotgun (WGS) entry which is preliminary data.</text>
</comment>
<dbReference type="InterPro" id="IPR050126">
    <property type="entry name" value="Ap4A_hydrolase"/>
</dbReference>
<evidence type="ECO:0000259" key="2">
    <source>
        <dbReference type="Pfam" id="PF00149"/>
    </source>
</evidence>
<dbReference type="AlphaFoldDB" id="A0A1C7NEX7"/>
<reference evidence="3 4" key="1">
    <citation type="submission" date="2016-03" db="EMBL/GenBank/DDBJ databases">
        <title>Choanephora cucurbitarum.</title>
        <authorList>
            <person name="Min B."/>
            <person name="Park H."/>
            <person name="Park J.-H."/>
            <person name="Shin H.-D."/>
            <person name="Choi I.-G."/>
        </authorList>
    </citation>
    <scope>NUCLEOTIDE SEQUENCE [LARGE SCALE GENOMIC DNA]</scope>
    <source>
        <strain evidence="3 4">KUS-F28377</strain>
    </source>
</reference>
<keyword evidence="1" id="KW-1133">Transmembrane helix</keyword>
<dbReference type="GO" id="GO:0016791">
    <property type="term" value="F:phosphatase activity"/>
    <property type="evidence" value="ECO:0007669"/>
    <property type="project" value="TreeGrafter"/>
</dbReference>
<evidence type="ECO:0000313" key="4">
    <source>
        <dbReference type="Proteomes" id="UP000093000"/>
    </source>
</evidence>
<dbReference type="CDD" id="cd00144">
    <property type="entry name" value="MPP_PPP_family"/>
    <property type="match status" value="1"/>
</dbReference>